<dbReference type="GO" id="GO:0009820">
    <property type="term" value="P:alkaloid metabolic process"/>
    <property type="evidence" value="ECO:0007669"/>
    <property type="project" value="UniProtKB-ARBA"/>
</dbReference>
<proteinExistence type="evidence at transcript level"/>
<evidence type="ECO:0000259" key="6">
    <source>
        <dbReference type="Pfam" id="PF00107"/>
    </source>
</evidence>
<accession>A0A1B1FHP1</accession>
<gene>
    <name evidence="8" type="primary">THAS3</name>
</gene>
<evidence type="ECO:0000256" key="2">
    <source>
        <dbReference type="ARBA" id="ARBA00022723"/>
    </source>
</evidence>
<comment type="similarity">
    <text evidence="5">Belongs to the zinc-containing alcohol dehydrogenase family.</text>
</comment>
<evidence type="ECO:0000256" key="1">
    <source>
        <dbReference type="ARBA" id="ARBA00001947"/>
    </source>
</evidence>
<sequence>MAVPSAETGKTIEAYGWAARDSSGLLSPFKFQRRATTEHDVQLKILYCGMCDWDLHVVKNWFGTTNYPIVPGHEAVGVVTEIGNKVQKFKIGDIVGVSTYIRTCRSCERCKEGEDSYCPSLITGDGTSFSDGNDVFFYDPNDDNTKETTKTYGSYSNFTVVDEYYVIRWPENFPLAAGVPLLCAGTVPYSPMRHFGFDKPGIHIGVVGFGGIGKLVVKFAKAFGVKVTVISTSIDKKHEAIHEYGAHGFLLSKEPQQLQAAINTMEGIVDTVPKVHPILPLIKLLKFDGTLLMLGAPPEPYEFPISTLLMGRKRVVGSAGASMKETQEMMDFAAKHNIVADVEIIPIDYANTAIERIEKGDFKNRFVIDIENSLGSV</sequence>
<dbReference type="InterPro" id="IPR002328">
    <property type="entry name" value="ADH_Zn_CS"/>
</dbReference>
<dbReference type="CDD" id="cd05283">
    <property type="entry name" value="CAD1"/>
    <property type="match status" value="1"/>
</dbReference>
<dbReference type="PROSITE" id="PS00059">
    <property type="entry name" value="ADH_ZINC"/>
    <property type="match status" value="1"/>
</dbReference>
<dbReference type="SUPFAM" id="SSF50129">
    <property type="entry name" value="GroES-like"/>
    <property type="match status" value="1"/>
</dbReference>
<keyword evidence="2 5" id="KW-0479">Metal-binding</keyword>
<evidence type="ECO:0000256" key="4">
    <source>
        <dbReference type="ARBA" id="ARBA00023002"/>
    </source>
</evidence>
<dbReference type="GO" id="GO:0016616">
    <property type="term" value="F:oxidoreductase activity, acting on the CH-OH group of donors, NAD or NADP as acceptor"/>
    <property type="evidence" value="ECO:0007669"/>
    <property type="project" value="InterPro"/>
</dbReference>
<dbReference type="PANTHER" id="PTHR42683">
    <property type="entry name" value="ALDEHYDE REDUCTASE"/>
    <property type="match status" value="1"/>
</dbReference>
<dbReference type="InterPro" id="IPR013149">
    <property type="entry name" value="ADH-like_C"/>
</dbReference>
<keyword evidence="3 5" id="KW-0862">Zinc</keyword>
<dbReference type="InterPro" id="IPR011032">
    <property type="entry name" value="GroES-like_sf"/>
</dbReference>
<dbReference type="GO" id="GO:0008270">
    <property type="term" value="F:zinc ion binding"/>
    <property type="evidence" value="ECO:0007669"/>
    <property type="project" value="InterPro"/>
</dbReference>
<organism evidence="8">
    <name type="scientific">Catharanthus roseus</name>
    <name type="common">Madagascar periwinkle</name>
    <name type="synonym">Vinca rosea</name>
    <dbReference type="NCBI Taxonomy" id="4058"/>
    <lineage>
        <taxon>Eukaryota</taxon>
        <taxon>Viridiplantae</taxon>
        <taxon>Streptophyta</taxon>
        <taxon>Embryophyta</taxon>
        <taxon>Tracheophyta</taxon>
        <taxon>Spermatophyta</taxon>
        <taxon>Magnoliopsida</taxon>
        <taxon>eudicotyledons</taxon>
        <taxon>Gunneridae</taxon>
        <taxon>Pentapetalae</taxon>
        <taxon>asterids</taxon>
        <taxon>lamiids</taxon>
        <taxon>Gentianales</taxon>
        <taxon>Apocynaceae</taxon>
        <taxon>Rauvolfioideae</taxon>
        <taxon>Vinceae</taxon>
        <taxon>Catharanthinae</taxon>
        <taxon>Catharanthus</taxon>
    </lineage>
</organism>
<feature type="domain" description="Alcohol dehydrogenase-like N-terminal" evidence="7">
    <location>
        <begin position="38"/>
        <end position="170"/>
    </location>
</feature>
<reference evidence="8" key="1">
    <citation type="submission" date="2016-03" db="EMBL/GenBank/DDBJ databases">
        <title>The structural basis of ajmalicine biosynthesis: Active site elements that control stereoselectivity in alkaloids.</title>
        <authorList>
            <person name="Stavrinides A.K."/>
            <person name="O'Connor S.E."/>
            <person name="Tatsis E.C."/>
            <person name="Caputi L."/>
            <person name="Foureau E."/>
            <person name="Stevenson C.E.M."/>
            <person name="Lawson D.M."/>
            <person name="Courdavault V."/>
        </authorList>
    </citation>
    <scope>NUCLEOTIDE SEQUENCE</scope>
</reference>
<dbReference type="Pfam" id="PF00107">
    <property type="entry name" value="ADH_zinc_N"/>
    <property type="match status" value="1"/>
</dbReference>
<evidence type="ECO:0000256" key="5">
    <source>
        <dbReference type="RuleBase" id="RU361277"/>
    </source>
</evidence>
<dbReference type="InterPro" id="IPR047109">
    <property type="entry name" value="CAD-like"/>
</dbReference>
<name>A0A1B1FHP1_CATRO</name>
<comment type="cofactor">
    <cofactor evidence="1 5">
        <name>Zn(2+)</name>
        <dbReference type="ChEBI" id="CHEBI:29105"/>
    </cofactor>
</comment>
<dbReference type="AlphaFoldDB" id="A0A1B1FHP1"/>
<dbReference type="EMBL" id="KU865322">
    <property type="protein sequence ID" value="ANQ45222.1"/>
    <property type="molecule type" value="mRNA"/>
</dbReference>
<dbReference type="Pfam" id="PF08240">
    <property type="entry name" value="ADH_N"/>
    <property type="match status" value="1"/>
</dbReference>
<feature type="domain" description="Alcohol dehydrogenase-like C-terminal" evidence="6">
    <location>
        <begin position="211"/>
        <end position="334"/>
    </location>
</feature>
<evidence type="ECO:0000313" key="8">
    <source>
        <dbReference type="EMBL" id="ANQ45222.1"/>
    </source>
</evidence>
<dbReference type="InterPro" id="IPR036291">
    <property type="entry name" value="NAD(P)-bd_dom_sf"/>
</dbReference>
<evidence type="ECO:0000259" key="7">
    <source>
        <dbReference type="Pfam" id="PF08240"/>
    </source>
</evidence>
<keyword evidence="4" id="KW-0560">Oxidoreductase</keyword>
<evidence type="ECO:0000256" key="3">
    <source>
        <dbReference type="ARBA" id="ARBA00022833"/>
    </source>
</evidence>
<dbReference type="Gene3D" id="3.40.50.720">
    <property type="entry name" value="NAD(P)-binding Rossmann-like Domain"/>
    <property type="match status" value="1"/>
</dbReference>
<dbReference type="InterPro" id="IPR013154">
    <property type="entry name" value="ADH-like_N"/>
</dbReference>
<dbReference type="Gene3D" id="3.90.180.10">
    <property type="entry name" value="Medium-chain alcohol dehydrogenases, catalytic domain"/>
    <property type="match status" value="1"/>
</dbReference>
<protein>
    <submittedName>
        <fullName evidence="8">Tetrahydroalstonine synthase 3</fullName>
    </submittedName>
</protein>
<dbReference type="FunFam" id="3.40.50.720:FF:000022">
    <property type="entry name" value="Cinnamyl alcohol dehydrogenase"/>
    <property type="match status" value="1"/>
</dbReference>
<dbReference type="SUPFAM" id="SSF51735">
    <property type="entry name" value="NAD(P)-binding Rossmann-fold domains"/>
    <property type="match status" value="1"/>
</dbReference>